<dbReference type="SUPFAM" id="SSF52540">
    <property type="entry name" value="P-loop containing nucleoside triphosphate hydrolases"/>
    <property type="match status" value="1"/>
</dbReference>
<dbReference type="PANTHER" id="PTHR34301:SF8">
    <property type="entry name" value="ATPASE DOMAIN-CONTAINING PROTEIN"/>
    <property type="match status" value="1"/>
</dbReference>
<evidence type="ECO:0000313" key="2">
    <source>
        <dbReference type="Proteomes" id="UP000230607"/>
    </source>
</evidence>
<gene>
    <name evidence="1" type="ORF">NCS_10158</name>
</gene>
<evidence type="ECO:0008006" key="3">
    <source>
        <dbReference type="Google" id="ProtNLM"/>
    </source>
</evidence>
<proteinExistence type="predicted"/>
<sequence>MTKFHVGKPAPSEDLVDREDEVKYLVSKMRSTSINYNIATIGHRRIGKTSILLKVKTILSKNKRFVVVYFDVKKNIGDPKIFLNKLEKEIFDSYADKLGALEKITVKAGKLSSVVTKITSAITSMKIKSIGSDIRSDGTITPKIEFGDKVADYSTFFLSVFQTPTAFAKHSNLKFVVILDEFQEFEELNRYPGLKNIFSLFRSIIQERGKNVSFIISGSRVHMLESILGSGESPLFVHFERQVISEMNEINSIKLFNKYLKARKLGENDNIAKTAYQLVGGQPFYLMAIAEGWNKGEKVAETLNRLLTDPLGTLRLYTEYVLSEDLKIATGGPILKTILSALSDSDNGHSFSELAKKTGIPMNIISRYIPSLLTADLITQAGGAIKIRDKIILEYLRLQT</sequence>
<name>A0A2H1FC65_9ARCH</name>
<dbReference type="OrthoDB" id="132045at2157"/>
<organism evidence="1 2">
    <name type="scientific">Candidatus Nitrosotalea okcheonensis</name>
    <dbReference type="NCBI Taxonomy" id="1903276"/>
    <lineage>
        <taxon>Archaea</taxon>
        <taxon>Nitrososphaerota</taxon>
        <taxon>Nitrososphaeria</taxon>
        <taxon>Nitrosotaleales</taxon>
        <taxon>Nitrosotaleaceae</taxon>
        <taxon>Nitrosotalea</taxon>
    </lineage>
</organism>
<keyword evidence="2" id="KW-1185">Reference proteome</keyword>
<dbReference type="AlphaFoldDB" id="A0A2H1FC65"/>
<dbReference type="InterPro" id="IPR027417">
    <property type="entry name" value="P-loop_NTPase"/>
</dbReference>
<dbReference type="PANTHER" id="PTHR34301">
    <property type="entry name" value="DNA-BINDING PROTEIN-RELATED"/>
    <property type="match status" value="1"/>
</dbReference>
<dbReference type="RefSeq" id="WP_157926512.1">
    <property type="nucleotide sequence ID" value="NZ_LT841358.1"/>
</dbReference>
<dbReference type="Proteomes" id="UP000230607">
    <property type="component" value="Chromosome 1"/>
</dbReference>
<reference evidence="2" key="1">
    <citation type="submission" date="2017-03" db="EMBL/GenBank/DDBJ databases">
        <authorList>
            <person name="Herbold C."/>
        </authorList>
    </citation>
    <scope>NUCLEOTIDE SEQUENCE [LARGE SCALE GENOMIC DNA]</scope>
</reference>
<evidence type="ECO:0000313" key="1">
    <source>
        <dbReference type="EMBL" id="SMH70351.1"/>
    </source>
</evidence>
<protein>
    <recommendedName>
        <fullName evidence="3">ATPase domain-containing protein</fullName>
    </recommendedName>
</protein>
<dbReference type="Gene3D" id="3.40.50.300">
    <property type="entry name" value="P-loop containing nucleotide triphosphate hydrolases"/>
    <property type="match status" value="1"/>
</dbReference>
<accession>A0A2H1FC65</accession>
<dbReference type="EMBL" id="LT841358">
    <property type="protein sequence ID" value="SMH70351.1"/>
    <property type="molecule type" value="Genomic_DNA"/>
</dbReference>